<dbReference type="SUPFAM" id="SSF51126">
    <property type="entry name" value="Pectin lyase-like"/>
    <property type="match status" value="1"/>
</dbReference>
<dbReference type="InterPro" id="IPR011050">
    <property type="entry name" value="Pectin_lyase_fold/virulence"/>
</dbReference>
<evidence type="ECO:0000256" key="8">
    <source>
        <dbReference type="PROSITE-ProRule" id="PRU10052"/>
    </source>
</evidence>
<comment type="caution">
    <text evidence="10">The sequence shown here is derived from an EMBL/GenBank/DDBJ whole genome shotgun (WGS) entry which is preliminary data.</text>
</comment>
<dbReference type="Pfam" id="PF00295">
    <property type="entry name" value="Glyco_hydro_28"/>
    <property type="match status" value="1"/>
</dbReference>
<dbReference type="PANTHER" id="PTHR31375">
    <property type="match status" value="1"/>
</dbReference>
<organism evidence="10 11">
    <name type="scientific">Vitis vinifera</name>
    <name type="common">Grape</name>
    <dbReference type="NCBI Taxonomy" id="29760"/>
    <lineage>
        <taxon>Eukaryota</taxon>
        <taxon>Viridiplantae</taxon>
        <taxon>Streptophyta</taxon>
        <taxon>Embryophyta</taxon>
        <taxon>Tracheophyta</taxon>
        <taxon>Spermatophyta</taxon>
        <taxon>Magnoliopsida</taxon>
        <taxon>eudicotyledons</taxon>
        <taxon>Gunneridae</taxon>
        <taxon>Pentapetalae</taxon>
        <taxon>rosids</taxon>
        <taxon>Vitales</taxon>
        <taxon>Vitaceae</taxon>
        <taxon>Viteae</taxon>
        <taxon>Vitis</taxon>
    </lineage>
</organism>
<reference evidence="10 11" key="1">
    <citation type="journal article" date="2018" name="PLoS Genet.">
        <title>Population sequencing reveals clonal diversity and ancestral inbreeding in the grapevine cultivar Chardonnay.</title>
        <authorList>
            <person name="Roach M.J."/>
            <person name="Johnson D.L."/>
            <person name="Bohlmann J."/>
            <person name="van Vuuren H.J."/>
            <person name="Jones S.J."/>
            <person name="Pretorius I.S."/>
            <person name="Schmidt S.A."/>
            <person name="Borneman A.R."/>
        </authorList>
    </citation>
    <scope>NUCLEOTIDE SEQUENCE [LARGE SCALE GENOMIC DNA]</scope>
    <source>
        <strain evidence="11">cv. Chardonnay</strain>
        <tissue evidence="10">Leaf</tissue>
    </source>
</reference>
<dbReference type="GO" id="GO:0005975">
    <property type="term" value="P:carbohydrate metabolic process"/>
    <property type="evidence" value="ECO:0007669"/>
    <property type="project" value="InterPro"/>
</dbReference>
<evidence type="ECO:0000256" key="7">
    <source>
        <dbReference type="ARBA" id="ARBA00023316"/>
    </source>
</evidence>
<dbReference type="InterPro" id="IPR006626">
    <property type="entry name" value="PbH1"/>
</dbReference>
<dbReference type="Proteomes" id="UP000288805">
    <property type="component" value="Unassembled WGS sequence"/>
</dbReference>
<name>A0A438CAQ2_VITVI</name>
<protein>
    <submittedName>
        <fullName evidence="10">Polygalacturonase</fullName>
    </submittedName>
</protein>
<comment type="similarity">
    <text evidence="2 9">Belongs to the glycosyl hydrolase 28 family.</text>
</comment>
<sequence length="336" mass="36211">MIDGTIVAPDYRSMGNSGYWILFIKVDKVAIFGGTLDAKGAAYWACRRSGKSCPVGARSITFNWASNIVVSGLTSINSQLSHLVINSCKNVAVRNVKIIAPDQSPNTDGIHVQGSTGVTITGSTIGTGDDCISIGPDTRNLWMEHIKCGPGHGISIGSLGKDKNEDGVQNVTVANSVFIGSDNGVRIKSWARPSNSFVTNIVFRNIVMTRVQYPIIVDQNYCPNNQGCPNQGEIQFSNNKIKLPQLIMSIFIISFTTNRIGILVSSGVKVSQVTYRNIKGTSRSQAAMIFNCSSSNPCRGIRLQDINLTYMNKAATSTCRNVHGTRSGVVVPRSCV</sequence>
<dbReference type="SMART" id="SM00710">
    <property type="entry name" value="PbH1"/>
    <property type="match status" value="5"/>
</dbReference>
<keyword evidence="6 9" id="KW-0326">Glycosidase</keyword>
<dbReference type="InterPro" id="IPR000743">
    <property type="entry name" value="Glyco_hydro_28"/>
</dbReference>
<dbReference type="AlphaFoldDB" id="A0A438CAQ2"/>
<evidence type="ECO:0000256" key="3">
    <source>
        <dbReference type="ARBA" id="ARBA00022512"/>
    </source>
</evidence>
<evidence type="ECO:0000256" key="6">
    <source>
        <dbReference type="ARBA" id="ARBA00023295"/>
    </source>
</evidence>
<dbReference type="InterPro" id="IPR012334">
    <property type="entry name" value="Pectin_lyas_fold"/>
</dbReference>
<evidence type="ECO:0000256" key="5">
    <source>
        <dbReference type="ARBA" id="ARBA00022801"/>
    </source>
</evidence>
<comment type="subcellular location">
    <subcellularLocation>
        <location evidence="1">Secreted</location>
        <location evidence="1">Cell wall</location>
    </subcellularLocation>
</comment>
<evidence type="ECO:0000256" key="9">
    <source>
        <dbReference type="RuleBase" id="RU361169"/>
    </source>
</evidence>
<evidence type="ECO:0000256" key="1">
    <source>
        <dbReference type="ARBA" id="ARBA00004191"/>
    </source>
</evidence>
<dbReference type="PROSITE" id="PS00502">
    <property type="entry name" value="POLYGALACTURONASE"/>
    <property type="match status" value="1"/>
</dbReference>
<feature type="active site" evidence="8">
    <location>
        <position position="152"/>
    </location>
</feature>
<dbReference type="GO" id="GO:0004650">
    <property type="term" value="F:polygalacturonase activity"/>
    <property type="evidence" value="ECO:0007669"/>
    <property type="project" value="InterPro"/>
</dbReference>
<evidence type="ECO:0000313" key="11">
    <source>
        <dbReference type="Proteomes" id="UP000288805"/>
    </source>
</evidence>
<dbReference type="Gene3D" id="2.160.20.10">
    <property type="entry name" value="Single-stranded right-handed beta-helix, Pectin lyase-like"/>
    <property type="match status" value="1"/>
</dbReference>
<evidence type="ECO:0000256" key="2">
    <source>
        <dbReference type="ARBA" id="ARBA00008834"/>
    </source>
</evidence>
<dbReference type="GO" id="GO:0071555">
    <property type="term" value="P:cell wall organization"/>
    <property type="evidence" value="ECO:0007669"/>
    <property type="project" value="UniProtKB-KW"/>
</dbReference>
<keyword evidence="7" id="KW-0961">Cell wall biogenesis/degradation</keyword>
<evidence type="ECO:0000256" key="4">
    <source>
        <dbReference type="ARBA" id="ARBA00022525"/>
    </source>
</evidence>
<accession>A0A438CAQ2</accession>
<keyword evidence="3" id="KW-0134">Cell wall</keyword>
<keyword evidence="5 9" id="KW-0378">Hydrolase</keyword>
<gene>
    <name evidence="10" type="primary">PGLR_27</name>
    <name evidence="10" type="ORF">CK203_104593</name>
</gene>
<proteinExistence type="inferred from homology"/>
<evidence type="ECO:0000313" key="10">
    <source>
        <dbReference type="EMBL" id="RVW20321.1"/>
    </source>
</evidence>
<dbReference type="EMBL" id="QGNW01002377">
    <property type="protein sequence ID" value="RVW20321.1"/>
    <property type="molecule type" value="Genomic_DNA"/>
</dbReference>
<keyword evidence="4" id="KW-0964">Secreted</keyword>